<evidence type="ECO:0000313" key="3">
    <source>
        <dbReference type="EMBL" id="CCO18474.1"/>
    </source>
</evidence>
<dbReference type="GeneID" id="19012814"/>
<dbReference type="OrthoDB" id="10265310at2759"/>
<proteinExistence type="inferred from homology"/>
<reference evidence="3 4" key="1">
    <citation type="submission" date="2011-10" db="EMBL/GenBank/DDBJ databases">
        <authorList>
            <person name="Genoscope - CEA"/>
        </authorList>
    </citation>
    <scope>NUCLEOTIDE SEQUENCE [LARGE SCALE GENOMIC DNA]</scope>
    <source>
        <strain evidence="3 4">RCC 1105</strain>
    </source>
</reference>
<dbReference type="GO" id="GO:0005737">
    <property type="term" value="C:cytoplasm"/>
    <property type="evidence" value="ECO:0007669"/>
    <property type="project" value="TreeGrafter"/>
</dbReference>
<evidence type="ECO:0000256" key="1">
    <source>
        <dbReference type="ARBA" id="ARBA00010105"/>
    </source>
</evidence>
<feature type="compositionally biased region" description="Polar residues" evidence="2">
    <location>
        <begin position="72"/>
        <end position="87"/>
    </location>
</feature>
<dbReference type="GO" id="GO:0005634">
    <property type="term" value="C:nucleus"/>
    <property type="evidence" value="ECO:0007669"/>
    <property type="project" value="TreeGrafter"/>
</dbReference>
<sequence>MSLFFSTFHHQTSFRLCSRYSSSSFSKSSSGIKRLSSSFLFVNESERKTFPHRRVHFSRTRMSKRDFGDTKTAATSSKRHQSMTGTEDTIGTHDGSFHCDEALGCYLLQNTEQFSNCRIVRTRDADALAKCAVVLDVGAEYDVAKLRFDHHQKGFSETFNDFKTKLSSAGLVYKHFGKEIVSKKIEKSVEDPMTNQLYLKMYKSFIEAVDGVDNGVSQYDILEGAEPNYENNTNLSSRVGKLNPNWNEPFTAERQMEQFLKAVALAGKEFDEELNYLANVWLPGRKPVEEAIAKREEVDTSGKIIKLEQYCPWKDHLYEVEKESGLDSEEKRVEFVLFEDESAKKWRVATVPIAAGSFDKRKGLKKEWAGLRDQDLSEKSGIPGCVFVHNGLFIGGNDTYEGALEMARVSLEAKD</sequence>
<organism evidence="3 4">
    <name type="scientific">Bathycoccus prasinos</name>
    <dbReference type="NCBI Taxonomy" id="41875"/>
    <lineage>
        <taxon>Eukaryota</taxon>
        <taxon>Viridiplantae</taxon>
        <taxon>Chlorophyta</taxon>
        <taxon>Mamiellophyceae</taxon>
        <taxon>Mamiellales</taxon>
        <taxon>Bathycoccaceae</taxon>
        <taxon>Bathycoccus</taxon>
    </lineage>
</organism>
<dbReference type="STRING" id="41875.K8EKH9"/>
<keyword evidence="4" id="KW-1185">Reference proteome</keyword>
<comment type="similarity">
    <text evidence="1">Belongs to the MYG1 family.</text>
</comment>
<feature type="region of interest" description="Disordered" evidence="2">
    <location>
        <begin position="66"/>
        <end position="87"/>
    </location>
</feature>
<evidence type="ECO:0000313" key="4">
    <source>
        <dbReference type="Proteomes" id="UP000198341"/>
    </source>
</evidence>
<evidence type="ECO:0000256" key="2">
    <source>
        <dbReference type="SAM" id="MobiDB-lite"/>
    </source>
</evidence>
<gene>
    <name evidence="3" type="ordered locus">Bathy11g01340</name>
</gene>
<protein>
    <submittedName>
        <fullName evidence="3">MYG1 protein</fullName>
    </submittedName>
</protein>
<name>K8EKH9_9CHLO</name>
<dbReference type="AlphaFoldDB" id="K8EKH9"/>
<dbReference type="EMBL" id="FO082268">
    <property type="protein sequence ID" value="CCO18474.1"/>
    <property type="molecule type" value="Genomic_DNA"/>
</dbReference>
<dbReference type="PANTHER" id="PTHR11215:SF1">
    <property type="entry name" value="MYG1 EXONUCLEASE"/>
    <property type="match status" value="1"/>
</dbReference>
<dbReference type="Proteomes" id="UP000198341">
    <property type="component" value="Chromosome 11"/>
</dbReference>
<dbReference type="KEGG" id="bpg:Bathy11g01340"/>
<dbReference type="PANTHER" id="PTHR11215">
    <property type="entry name" value="METAL DEPENDENT HYDROLASE - RELATED"/>
    <property type="match status" value="1"/>
</dbReference>
<dbReference type="Pfam" id="PF03690">
    <property type="entry name" value="MYG1_exonuc"/>
    <property type="match status" value="1"/>
</dbReference>
<dbReference type="RefSeq" id="XP_007510129.1">
    <property type="nucleotide sequence ID" value="XM_007510067.1"/>
</dbReference>
<accession>K8EKH9</accession>
<dbReference type="eggNOG" id="KOG2948">
    <property type="taxonomic scope" value="Eukaryota"/>
</dbReference>
<dbReference type="InterPro" id="IPR003226">
    <property type="entry name" value="MYG1_exonuclease"/>
</dbReference>